<dbReference type="Pfam" id="PF12705">
    <property type="entry name" value="PDDEXK_1"/>
    <property type="match status" value="1"/>
</dbReference>
<evidence type="ECO:0000259" key="1">
    <source>
        <dbReference type="Pfam" id="PF12705"/>
    </source>
</evidence>
<dbReference type="InterPro" id="IPR011604">
    <property type="entry name" value="PDDEXK-like_dom_sf"/>
</dbReference>
<dbReference type="InterPro" id="IPR038726">
    <property type="entry name" value="PDDEXK_AddAB-type"/>
</dbReference>
<dbReference type="Gene3D" id="3.90.320.10">
    <property type="match status" value="1"/>
</dbReference>
<evidence type="ECO:0000313" key="2">
    <source>
        <dbReference type="EMBL" id="NHT75895.1"/>
    </source>
</evidence>
<evidence type="ECO:0000313" key="4">
    <source>
        <dbReference type="Proteomes" id="UP001155840"/>
    </source>
</evidence>
<proteinExistence type="predicted"/>
<evidence type="ECO:0000313" key="3">
    <source>
        <dbReference type="EMBL" id="NHT75955.1"/>
    </source>
</evidence>
<sequence>MIDLIHSETIVEPGLYRMSEASYHADPAPVASLSRSIALKLIDESPRHAFTAHPRLNPQEPEEKANSNIREIGSAAHALLLNQPTEIRVIDAKDYKGGKAQGERKAAQADGAIPLLVADHKTALAMVAKARALFIDSEHPALRGLADPAGTSSNLLNEVTAAWIDPCGDHWARARIDRLDVALDRLTILDYKTTGMQVSPQAVSRTLYNNTYHFQDAFYRRGIRRLFPQIDRHEMKLDFLFIMQEQEAPHEVSVVRVDNGGRLIGEKMVSNAFLLWRKCMAENRWPGYPTEIQTAEMPAYIDTSWSAREIEDPRLQGLGLDPFPFFESKPYRSTPIAGPC</sequence>
<dbReference type="RefSeq" id="WP_167128224.1">
    <property type="nucleotide sequence ID" value="NZ_JAANCM010000004.1"/>
</dbReference>
<reference evidence="3" key="1">
    <citation type="submission" date="2020-03" db="EMBL/GenBank/DDBJ databases">
        <title>Ferranicluibacter endophyticum gen. nov., sp. nov., a new genus isolated from Rubus ulmifolius Schott. stem.</title>
        <authorList>
            <person name="Roca-Couso R."/>
            <person name="Flores-Felix J.D."/>
            <person name="Igual J.M."/>
            <person name="Rivas R."/>
        </authorList>
    </citation>
    <scope>NUCLEOTIDE SEQUENCE</scope>
    <source>
        <strain evidence="3">CRRU44</strain>
    </source>
</reference>
<dbReference type="Proteomes" id="UP001155840">
    <property type="component" value="Unassembled WGS sequence"/>
</dbReference>
<comment type="caution">
    <text evidence="3">The sequence shown here is derived from an EMBL/GenBank/DDBJ whole genome shotgun (WGS) entry which is preliminary data.</text>
</comment>
<dbReference type="AlphaFoldDB" id="A0AA43ZDQ2"/>
<protein>
    <recommendedName>
        <fullName evidence="1">PD-(D/E)XK endonuclease-like domain-containing protein</fullName>
    </recommendedName>
</protein>
<dbReference type="EMBL" id="JAANCM010000004">
    <property type="protein sequence ID" value="NHT75955.1"/>
    <property type="molecule type" value="Genomic_DNA"/>
</dbReference>
<accession>A0AA43ZDQ2</accession>
<gene>
    <name evidence="2" type="ORF">G8E10_09070</name>
    <name evidence="3" type="ORF">G8E10_09405</name>
</gene>
<organism evidence="3 4">
    <name type="scientific">Ferranicluibacter rubi</name>
    <dbReference type="NCBI Taxonomy" id="2715133"/>
    <lineage>
        <taxon>Bacteria</taxon>
        <taxon>Pseudomonadati</taxon>
        <taxon>Pseudomonadota</taxon>
        <taxon>Alphaproteobacteria</taxon>
        <taxon>Hyphomicrobiales</taxon>
        <taxon>Rhizobiaceae</taxon>
        <taxon>Ferranicluibacter</taxon>
    </lineage>
</organism>
<feature type="domain" description="PD-(D/E)XK endonuclease-like" evidence="1">
    <location>
        <begin position="47"/>
        <end position="237"/>
    </location>
</feature>
<name>A0AA43ZDQ2_9HYPH</name>
<dbReference type="EMBL" id="JAANCM010000004">
    <property type="protein sequence ID" value="NHT75895.1"/>
    <property type="molecule type" value="Genomic_DNA"/>
</dbReference>
<keyword evidence="4" id="KW-1185">Reference proteome</keyword>